<dbReference type="Pfam" id="PF17111">
    <property type="entry name" value="PigL_N"/>
    <property type="match status" value="1"/>
</dbReference>
<comment type="caution">
    <text evidence="2">The sequence shown here is derived from an EMBL/GenBank/DDBJ whole genome shotgun (WGS) entry which is preliminary data.</text>
</comment>
<name>A0AAI9X8R2_PENTH</name>
<protein>
    <recommendedName>
        <fullName evidence="1">Azaphilone pigments biosynthesis cluster protein L N-terminal domain-containing protein</fullName>
    </recommendedName>
</protein>
<proteinExistence type="predicted"/>
<dbReference type="AlphaFoldDB" id="A0AAI9X8R2"/>
<dbReference type="EMBL" id="LACB01000150">
    <property type="protein sequence ID" value="KAJ9487634.1"/>
    <property type="molecule type" value="Genomic_DNA"/>
</dbReference>
<evidence type="ECO:0000313" key="3">
    <source>
        <dbReference type="Proteomes" id="UP001227192"/>
    </source>
</evidence>
<reference evidence="2" key="2">
    <citation type="journal article" date="2016" name="Fungal Biol.">
        <title>Ochratoxin A production by Penicillium thymicola.</title>
        <authorList>
            <person name="Nguyen H.D.T."/>
            <person name="McMullin D.R."/>
            <person name="Ponomareva E."/>
            <person name="Riley R."/>
            <person name="Pomraning K.R."/>
            <person name="Baker S.E."/>
            <person name="Seifert K.A."/>
        </authorList>
    </citation>
    <scope>NUCLEOTIDE SEQUENCE</scope>
    <source>
        <strain evidence="2">DAOM 180753</strain>
    </source>
</reference>
<organism evidence="2 3">
    <name type="scientific">Penicillium thymicola</name>
    <dbReference type="NCBI Taxonomy" id="293382"/>
    <lineage>
        <taxon>Eukaryota</taxon>
        <taxon>Fungi</taxon>
        <taxon>Dikarya</taxon>
        <taxon>Ascomycota</taxon>
        <taxon>Pezizomycotina</taxon>
        <taxon>Eurotiomycetes</taxon>
        <taxon>Eurotiomycetidae</taxon>
        <taxon>Eurotiales</taxon>
        <taxon>Aspergillaceae</taxon>
        <taxon>Penicillium</taxon>
    </lineage>
</organism>
<reference evidence="2" key="1">
    <citation type="submission" date="2015-06" db="EMBL/GenBank/DDBJ databases">
        <authorList>
            <person name="Nguyen H."/>
        </authorList>
    </citation>
    <scope>NUCLEOTIDE SEQUENCE</scope>
    <source>
        <strain evidence="2">DAOM 180753</strain>
    </source>
</reference>
<keyword evidence="3" id="KW-1185">Reference proteome</keyword>
<evidence type="ECO:0000313" key="2">
    <source>
        <dbReference type="EMBL" id="KAJ9487634.1"/>
    </source>
</evidence>
<feature type="domain" description="Azaphilone pigments biosynthesis cluster protein L N-terminal" evidence="1">
    <location>
        <begin position="2"/>
        <end position="105"/>
    </location>
</feature>
<sequence>MADPLSIASGVAGLLSLGVQVTKSLVDFYSAYKDQTPGLAKITLNLENLLGILQSLDSARQNDQPQTDALLQEIDKAAVGCREIIEELGDECQKFQKDTDLSLKDRI</sequence>
<dbReference type="InterPro" id="IPR031348">
    <property type="entry name" value="PigL_N"/>
</dbReference>
<dbReference type="Proteomes" id="UP001227192">
    <property type="component" value="Unassembled WGS sequence"/>
</dbReference>
<accession>A0AAI9X8R2</accession>
<evidence type="ECO:0000259" key="1">
    <source>
        <dbReference type="Pfam" id="PF17111"/>
    </source>
</evidence>
<gene>
    <name evidence="2" type="ORF">VN97_g5651</name>
</gene>